<accession>Q24US5</accession>
<dbReference type="SMART" id="SM00382">
    <property type="entry name" value="AAA"/>
    <property type="match status" value="1"/>
</dbReference>
<dbReference type="GO" id="GO:0003677">
    <property type="term" value="F:DNA binding"/>
    <property type="evidence" value="ECO:0007669"/>
    <property type="project" value="InterPro"/>
</dbReference>
<dbReference type="eggNOG" id="COG2256">
    <property type="taxonomic scope" value="Bacteria"/>
</dbReference>
<dbReference type="GO" id="GO:0016887">
    <property type="term" value="F:ATP hydrolysis activity"/>
    <property type="evidence" value="ECO:0007669"/>
    <property type="project" value="InterPro"/>
</dbReference>
<keyword evidence="10" id="KW-1185">Reference proteome</keyword>
<evidence type="ECO:0000256" key="6">
    <source>
        <dbReference type="ARBA" id="ARBA00022840"/>
    </source>
</evidence>
<comment type="similarity">
    <text evidence="2">Belongs to the AAA ATPase family. RarA/MGS1/WRNIP1 subfamily.</text>
</comment>
<evidence type="ECO:0000256" key="4">
    <source>
        <dbReference type="ARBA" id="ARBA00022705"/>
    </source>
</evidence>
<dbReference type="CDD" id="cd18139">
    <property type="entry name" value="HLD_clamp_RarA"/>
    <property type="match status" value="1"/>
</dbReference>
<name>Q24US5_DESHY</name>
<keyword evidence="4" id="KW-0235">DNA replication</keyword>
<keyword evidence="5" id="KW-0547">Nucleotide-binding</keyword>
<evidence type="ECO:0000256" key="7">
    <source>
        <dbReference type="SAM" id="MobiDB-lite"/>
    </source>
</evidence>
<proteinExistence type="inferred from homology"/>
<dbReference type="Gene3D" id="1.10.8.60">
    <property type="match status" value="1"/>
</dbReference>
<dbReference type="InterPro" id="IPR003593">
    <property type="entry name" value="AAA+_ATPase"/>
</dbReference>
<sequence>MLRMDLFSASFNPHQIAPLAERMRPRTLDDYIGQSEIIGKGKLLRRAIEADRVTSLILYGPPGTGKTSLAQVIANTTSSGFVRINAVAAGVKEIREIIQTATEQLHLYGKKTLVFCDEVHRFNKGQQDALLPAVENGTITFIGATTENPFFELNSALLSRSTLFRLQPLTAEDIRSGLAQALADKERGLGNYSVSIDPEAWEHWLNFANGDLRRALNALELAVLTTPPEQGVRRITLSVAEESIQQRAMRFDKNGDNHYDIVSAFIKSMRGSDPDAALYWLAVLLESGEDPRFIVRRIIVHASEDVGLADPMVMIQAHAAANALEWVGLPEARIPIAQAVLAIATAPKSNSTIMAIDRATGYVRSHPTGQVPAHLRDANYPGAKKMGHGKNYLYPHDYPGHWVEQGYLPQEVQGENFFTPSGTGQDRDNRGKPPVIPPSE</sequence>
<dbReference type="GO" id="GO:0008047">
    <property type="term" value="F:enzyme activator activity"/>
    <property type="evidence" value="ECO:0007669"/>
    <property type="project" value="TreeGrafter"/>
</dbReference>
<evidence type="ECO:0000259" key="8">
    <source>
        <dbReference type="SMART" id="SM00382"/>
    </source>
</evidence>
<gene>
    <name evidence="9" type="ordered locus">DSY2428</name>
</gene>
<dbReference type="Pfam" id="PF12002">
    <property type="entry name" value="MgsA_C"/>
    <property type="match status" value="1"/>
</dbReference>
<dbReference type="CDD" id="cd00009">
    <property type="entry name" value="AAA"/>
    <property type="match status" value="1"/>
</dbReference>
<dbReference type="Gene3D" id="1.10.3710.10">
    <property type="entry name" value="DNA polymerase III clamp loader subunits, C-terminal domain"/>
    <property type="match status" value="1"/>
</dbReference>
<dbReference type="GO" id="GO:0017116">
    <property type="term" value="F:single-stranded DNA helicase activity"/>
    <property type="evidence" value="ECO:0007669"/>
    <property type="project" value="TreeGrafter"/>
</dbReference>
<dbReference type="AlphaFoldDB" id="Q24US5"/>
<dbReference type="InterPro" id="IPR051314">
    <property type="entry name" value="AAA_ATPase_RarA/MGS1/WRNIP1"/>
</dbReference>
<dbReference type="Pfam" id="PF00004">
    <property type="entry name" value="AAA"/>
    <property type="match status" value="1"/>
</dbReference>
<dbReference type="Gene3D" id="3.40.50.300">
    <property type="entry name" value="P-loop containing nucleotide triphosphate hydrolases"/>
    <property type="match status" value="1"/>
</dbReference>
<evidence type="ECO:0000256" key="2">
    <source>
        <dbReference type="ARBA" id="ARBA00008959"/>
    </source>
</evidence>
<dbReference type="InterPro" id="IPR032423">
    <property type="entry name" value="AAA_assoc_2"/>
</dbReference>
<comment type="function">
    <text evidence="1">DNA-dependent ATPase that plays important roles in cellular responses to stalled DNA replication processes.</text>
</comment>
<dbReference type="GO" id="GO:0006261">
    <property type="term" value="P:DNA-templated DNA replication"/>
    <property type="evidence" value="ECO:0007669"/>
    <property type="project" value="TreeGrafter"/>
</dbReference>
<dbReference type="GO" id="GO:0005524">
    <property type="term" value="F:ATP binding"/>
    <property type="evidence" value="ECO:0007669"/>
    <property type="project" value="UniProtKB-KW"/>
</dbReference>
<reference evidence="9 10" key="1">
    <citation type="journal article" date="2006" name="J. Bacteriol.">
        <title>Complete genome sequence of the dehalorespiring bacterium Desulfitobacterium hafniense Y51 and comparison with Dehalococcoides ethenogenes 195.</title>
        <authorList>
            <person name="Nonaka H."/>
            <person name="Keresztes G."/>
            <person name="Shinoda Y."/>
            <person name="Ikenaga Y."/>
            <person name="Abe M."/>
            <person name="Naito K."/>
            <person name="Inatomi K."/>
            <person name="Furukawa K."/>
            <person name="Inui M."/>
            <person name="Yukawa H."/>
        </authorList>
    </citation>
    <scope>NUCLEOTIDE SEQUENCE [LARGE SCALE GENOMIC DNA]</scope>
    <source>
        <strain evidence="9 10">Y51</strain>
    </source>
</reference>
<dbReference type="Pfam" id="PF16193">
    <property type="entry name" value="AAA_assoc_2"/>
    <property type="match status" value="1"/>
</dbReference>
<dbReference type="HOGENOM" id="CLU_017985_0_3_9"/>
<dbReference type="Gene3D" id="1.20.272.10">
    <property type="match status" value="1"/>
</dbReference>
<dbReference type="PANTHER" id="PTHR13779">
    <property type="entry name" value="WERNER HELICASE-INTERACTING PROTEIN 1 FAMILY MEMBER"/>
    <property type="match status" value="1"/>
</dbReference>
<dbReference type="InterPro" id="IPR021886">
    <property type="entry name" value="MgsA_C"/>
</dbReference>
<organism evidence="9 10">
    <name type="scientific">Desulfitobacterium hafniense (strain Y51)</name>
    <dbReference type="NCBI Taxonomy" id="138119"/>
    <lineage>
        <taxon>Bacteria</taxon>
        <taxon>Bacillati</taxon>
        <taxon>Bacillota</taxon>
        <taxon>Clostridia</taxon>
        <taxon>Eubacteriales</taxon>
        <taxon>Desulfitobacteriaceae</taxon>
        <taxon>Desulfitobacterium</taxon>
    </lineage>
</organism>
<keyword evidence="6" id="KW-0067">ATP-binding</keyword>
<dbReference type="PANTHER" id="PTHR13779:SF7">
    <property type="entry name" value="ATPASE WRNIP1"/>
    <property type="match status" value="1"/>
</dbReference>
<evidence type="ECO:0000256" key="3">
    <source>
        <dbReference type="ARBA" id="ARBA00020776"/>
    </source>
</evidence>
<feature type="region of interest" description="Disordered" evidence="7">
    <location>
        <begin position="414"/>
        <end position="440"/>
    </location>
</feature>
<dbReference type="KEGG" id="dsy:DSY2428"/>
<evidence type="ECO:0000313" key="10">
    <source>
        <dbReference type="Proteomes" id="UP000001946"/>
    </source>
</evidence>
<protein>
    <recommendedName>
        <fullName evidence="3">Replication-associated recombination protein A</fullName>
    </recommendedName>
</protein>
<dbReference type="Proteomes" id="UP000001946">
    <property type="component" value="Chromosome"/>
</dbReference>
<evidence type="ECO:0000256" key="5">
    <source>
        <dbReference type="ARBA" id="ARBA00022741"/>
    </source>
</evidence>
<dbReference type="InterPro" id="IPR008921">
    <property type="entry name" value="DNA_pol3_clamp-load_cplx_C"/>
</dbReference>
<dbReference type="InterPro" id="IPR027417">
    <property type="entry name" value="P-loop_NTPase"/>
</dbReference>
<evidence type="ECO:0000313" key="9">
    <source>
        <dbReference type="EMBL" id="BAE84217.1"/>
    </source>
</evidence>
<dbReference type="FunFam" id="1.10.8.60:FF:000029">
    <property type="entry name" value="Replication-associated recombination protein A"/>
    <property type="match status" value="1"/>
</dbReference>
<dbReference type="FunFam" id="3.40.50.300:FF:000137">
    <property type="entry name" value="Replication-associated recombination protein A"/>
    <property type="match status" value="1"/>
</dbReference>
<dbReference type="InterPro" id="IPR003959">
    <property type="entry name" value="ATPase_AAA_core"/>
</dbReference>
<feature type="domain" description="AAA+ ATPase" evidence="8">
    <location>
        <begin position="52"/>
        <end position="169"/>
    </location>
</feature>
<dbReference type="GO" id="GO:0000731">
    <property type="term" value="P:DNA synthesis involved in DNA repair"/>
    <property type="evidence" value="ECO:0007669"/>
    <property type="project" value="TreeGrafter"/>
</dbReference>
<dbReference type="STRING" id="138119.DSY2428"/>
<evidence type="ECO:0000256" key="1">
    <source>
        <dbReference type="ARBA" id="ARBA00002393"/>
    </source>
</evidence>
<dbReference type="FunFam" id="1.20.272.10:FF:000001">
    <property type="entry name" value="Putative AAA family ATPase"/>
    <property type="match status" value="1"/>
</dbReference>
<dbReference type="SUPFAM" id="SSF52540">
    <property type="entry name" value="P-loop containing nucleoside triphosphate hydrolases"/>
    <property type="match status" value="1"/>
</dbReference>
<dbReference type="SUPFAM" id="SSF48019">
    <property type="entry name" value="post-AAA+ oligomerization domain-like"/>
    <property type="match status" value="1"/>
</dbReference>
<dbReference type="EMBL" id="AP008230">
    <property type="protein sequence ID" value="BAE84217.1"/>
    <property type="molecule type" value="Genomic_DNA"/>
</dbReference>